<evidence type="ECO:0000313" key="2">
    <source>
        <dbReference type="Proteomes" id="UP000318313"/>
    </source>
</evidence>
<name>A0A518III4_9PLAN</name>
<proteinExistence type="predicted"/>
<keyword evidence="2" id="KW-1185">Reference proteome</keyword>
<reference evidence="1 2" key="1">
    <citation type="submission" date="2019-03" db="EMBL/GenBank/DDBJ databases">
        <title>Deep-cultivation of Planctomycetes and their phenomic and genomic characterization uncovers novel biology.</title>
        <authorList>
            <person name="Wiegand S."/>
            <person name="Jogler M."/>
            <person name="Boedeker C."/>
            <person name="Pinto D."/>
            <person name="Vollmers J."/>
            <person name="Rivas-Marin E."/>
            <person name="Kohn T."/>
            <person name="Peeters S.H."/>
            <person name="Heuer A."/>
            <person name="Rast P."/>
            <person name="Oberbeckmann S."/>
            <person name="Bunk B."/>
            <person name="Jeske O."/>
            <person name="Meyerdierks A."/>
            <person name="Storesund J.E."/>
            <person name="Kallscheuer N."/>
            <person name="Luecker S."/>
            <person name="Lage O.M."/>
            <person name="Pohl T."/>
            <person name="Merkel B.J."/>
            <person name="Hornburger P."/>
            <person name="Mueller R.-W."/>
            <person name="Bruemmer F."/>
            <person name="Labrenz M."/>
            <person name="Spormann A.M."/>
            <person name="Op den Camp H."/>
            <person name="Overmann J."/>
            <person name="Amann R."/>
            <person name="Jetten M.S.M."/>
            <person name="Mascher T."/>
            <person name="Medema M.H."/>
            <person name="Devos D.P."/>
            <person name="Kaster A.-K."/>
            <person name="Ovreas L."/>
            <person name="Rohde M."/>
            <person name="Galperin M.Y."/>
            <person name="Jogler C."/>
        </authorList>
    </citation>
    <scope>NUCLEOTIDE SEQUENCE [LARGE SCALE GENOMIC DNA]</scope>
    <source>
        <strain evidence="1 2">Enr17</strain>
    </source>
</reference>
<gene>
    <name evidence="1" type="ORF">Enr17x_49190</name>
</gene>
<evidence type="ECO:0000313" key="1">
    <source>
        <dbReference type="EMBL" id="QDV52850.1"/>
    </source>
</evidence>
<dbReference type="EMBL" id="CP037452">
    <property type="protein sequence ID" value="QDV52850.1"/>
    <property type="molecule type" value="Genomic_DNA"/>
</dbReference>
<accession>A0A518III4</accession>
<sequence>MICSYAEIQGEGKPMKPQLLCKMAACLILPLCVGCSNSQVIRGQSSDGEFMMQQQAEMVKYQQLMHKQYAGQQAPIQQMGHNRHGGAYCPPGWNNGHKNVYTHKQRPKHYQTYKYIPPAAVYPQQNQPLGMVQYPYYTHKGPDDFFLK</sequence>
<protein>
    <submittedName>
        <fullName evidence="1">Uncharacterized protein</fullName>
    </submittedName>
</protein>
<dbReference type="AlphaFoldDB" id="A0A518III4"/>
<dbReference type="Proteomes" id="UP000318313">
    <property type="component" value="Chromosome"/>
</dbReference>
<dbReference type="KEGG" id="gfm:Enr17x_49190"/>
<organism evidence="1 2">
    <name type="scientific">Gimesia fumaroli</name>
    <dbReference type="NCBI Taxonomy" id="2527976"/>
    <lineage>
        <taxon>Bacteria</taxon>
        <taxon>Pseudomonadati</taxon>
        <taxon>Planctomycetota</taxon>
        <taxon>Planctomycetia</taxon>
        <taxon>Planctomycetales</taxon>
        <taxon>Planctomycetaceae</taxon>
        <taxon>Gimesia</taxon>
    </lineage>
</organism>